<dbReference type="InterPro" id="IPR007844">
    <property type="entry name" value="AsmA"/>
</dbReference>
<gene>
    <name evidence="3" type="ORF">SAMN05216421_1154</name>
</gene>
<dbReference type="GO" id="GO:0005886">
    <property type="term" value="C:plasma membrane"/>
    <property type="evidence" value="ECO:0007669"/>
    <property type="project" value="TreeGrafter"/>
</dbReference>
<evidence type="ECO:0000259" key="2">
    <source>
        <dbReference type="Pfam" id="PF05170"/>
    </source>
</evidence>
<feature type="domain" description="AsmA" evidence="2">
    <location>
        <begin position="549"/>
        <end position="870"/>
    </location>
</feature>
<dbReference type="Pfam" id="PF05170">
    <property type="entry name" value="AsmA"/>
    <property type="match status" value="2"/>
</dbReference>
<feature type="region of interest" description="Disordered" evidence="1">
    <location>
        <begin position="119"/>
        <end position="140"/>
    </location>
</feature>
<feature type="compositionally biased region" description="Acidic residues" evidence="1">
    <location>
        <begin position="359"/>
        <end position="369"/>
    </location>
</feature>
<dbReference type="PANTHER" id="PTHR30441:SF9">
    <property type="entry name" value="ASMA FAMILY PROTEIN YHJG"/>
    <property type="match status" value="1"/>
</dbReference>
<dbReference type="AlphaFoldDB" id="A0A1H1QJQ6"/>
<name>A0A1H1QJQ6_9GAMM</name>
<dbReference type="OrthoDB" id="5749006at2"/>
<organism evidence="3 4">
    <name type="scientific">Halopseudomonas xinjiangensis</name>
    <dbReference type="NCBI Taxonomy" id="487184"/>
    <lineage>
        <taxon>Bacteria</taxon>
        <taxon>Pseudomonadati</taxon>
        <taxon>Pseudomonadota</taxon>
        <taxon>Gammaproteobacteria</taxon>
        <taxon>Pseudomonadales</taxon>
        <taxon>Pseudomonadaceae</taxon>
        <taxon>Halopseudomonas</taxon>
    </lineage>
</organism>
<evidence type="ECO:0000313" key="4">
    <source>
        <dbReference type="Proteomes" id="UP000243207"/>
    </source>
</evidence>
<dbReference type="InterPro" id="IPR052894">
    <property type="entry name" value="AsmA-related"/>
</dbReference>
<sequence>MAKLGRILLIVLLVLLALVIAAAVAVETRWARGLMEDQLSQRMEGRAVNIGDLEIDWGFPLGIQASDVQIANADWAEHEQLLSVDALDVTLKVGPLFRGQVALGTVDLQQPTVHLARREDGTTNWDALTPDEEKEDKEPPVQPDIIRIRDGTFTYRDEALDADIAVTVQTEESEEQRQLQVTGRGEFQGETFQLDAQGGAPSEALEQGSRYPVTIDASLGDMRLGFEGESLNIYRLEALHGDIEFTAPDQAQLTKLTNLLDQPGLTVPPVDLQAELNHQDERWALENIQANAGSSDLSGSAAVRLTDTPQFDVQLDSEQINLNEFGVAEMLAEKRDPANRERGAKVGVEQSTEEKQQEQEQEQGGEEPSWDQRMSDMLAPLRDYAGNADVQVGELILGEARLSDLALQGSLESGRLQIDQLNAAQDSGGLGASGWIEAQEDTIRADLTANLDHLNLGQALQPFGMEQLGIVDGQLHGAFDGDALRISDTQLSHDKPEQELHIQAQIMSREVPDTEAPGLHVEGQGTRQGEGFEFNLTMGPLLDLKAEDQPYPVEGTLTSGETRATIDGSITQPLELKAFDIRFDIAGPNPAELNPVTGLSLPDLQQYQASGRMQLQNQLLRVTDLRATIGKSDLSGDVRVDFDGRTMLWATLHSNQINTNDLIKVAEAADTADQQDPEQFKSPGEVFDHEPLDFQVLGQIDAEIRYRADNIIAKDIPMNDVVLDASLDEGVLQVKPLRVGLGGGDVSVDGELNAREPALQGDLSLSIKQVNLTPLLESADLPQLAKDSAGVLGGKGNLRFSGESVAELMAGLDGVIELAMSGGYLDALAVEVVGLDAGEALVSAVSDDQRVPLRCTYVKADAEDGLVTMENFYINTADTNIIGGGTINLATEQLDLVIKPNAKDFSVLSADTPVELNGSLGDPKVSVLTGSLVAKGIASVVGALVAPPLAILPWIETGTGEGTGPGCRQALQEFQQPQEQ</sequence>
<dbReference type="STRING" id="487184.SAMN05216421_1154"/>
<dbReference type="EMBL" id="LT629736">
    <property type="protein sequence ID" value="SDS23690.1"/>
    <property type="molecule type" value="Genomic_DNA"/>
</dbReference>
<evidence type="ECO:0000313" key="3">
    <source>
        <dbReference type="EMBL" id="SDS23690.1"/>
    </source>
</evidence>
<dbReference type="GO" id="GO:0090313">
    <property type="term" value="P:regulation of protein targeting to membrane"/>
    <property type="evidence" value="ECO:0007669"/>
    <property type="project" value="TreeGrafter"/>
</dbReference>
<feature type="region of interest" description="Disordered" evidence="1">
    <location>
        <begin position="333"/>
        <end position="371"/>
    </location>
</feature>
<feature type="domain" description="AsmA" evidence="2">
    <location>
        <begin position="1"/>
        <end position="464"/>
    </location>
</feature>
<accession>A0A1H1QJQ6</accession>
<dbReference type="RefSeq" id="WP_093392252.1">
    <property type="nucleotide sequence ID" value="NZ_LT629736.1"/>
</dbReference>
<keyword evidence="4" id="KW-1185">Reference proteome</keyword>
<evidence type="ECO:0000256" key="1">
    <source>
        <dbReference type="SAM" id="MobiDB-lite"/>
    </source>
</evidence>
<proteinExistence type="predicted"/>
<feature type="compositionally biased region" description="Basic and acidic residues" evidence="1">
    <location>
        <begin position="333"/>
        <end position="344"/>
    </location>
</feature>
<dbReference type="PANTHER" id="PTHR30441">
    <property type="entry name" value="DUF748 DOMAIN-CONTAINING PROTEIN"/>
    <property type="match status" value="1"/>
</dbReference>
<reference evidence="4" key="1">
    <citation type="submission" date="2016-10" db="EMBL/GenBank/DDBJ databases">
        <authorList>
            <person name="Varghese N."/>
            <person name="Submissions S."/>
        </authorList>
    </citation>
    <scope>NUCLEOTIDE SEQUENCE [LARGE SCALE GENOMIC DNA]</scope>
    <source>
        <strain evidence="4">NRRL B-51270</strain>
    </source>
</reference>
<protein>
    <submittedName>
        <fullName evidence="3">Uncharacterized protein involved in outer membrane biogenesis</fullName>
    </submittedName>
</protein>
<dbReference type="Proteomes" id="UP000243207">
    <property type="component" value="Chromosome I"/>
</dbReference>